<proteinExistence type="predicted"/>
<feature type="non-terminal residue" evidence="1">
    <location>
        <position position="121"/>
    </location>
</feature>
<protein>
    <submittedName>
        <fullName evidence="1">Uncharacterized protein</fullName>
    </submittedName>
</protein>
<dbReference type="AlphaFoldDB" id="A0A2J7ZVX0"/>
<gene>
    <name evidence="1" type="ORF">TSOC_009415</name>
</gene>
<organism evidence="1 2">
    <name type="scientific">Tetrabaena socialis</name>
    <dbReference type="NCBI Taxonomy" id="47790"/>
    <lineage>
        <taxon>Eukaryota</taxon>
        <taxon>Viridiplantae</taxon>
        <taxon>Chlorophyta</taxon>
        <taxon>core chlorophytes</taxon>
        <taxon>Chlorophyceae</taxon>
        <taxon>CS clade</taxon>
        <taxon>Chlamydomonadales</taxon>
        <taxon>Tetrabaenaceae</taxon>
        <taxon>Tetrabaena</taxon>
    </lineage>
</organism>
<keyword evidence="2" id="KW-1185">Reference proteome</keyword>
<accession>A0A2J7ZVX0</accession>
<reference evidence="1 2" key="1">
    <citation type="journal article" date="2017" name="Mol. Biol. Evol.">
        <title>The 4-celled Tetrabaena socialis nuclear genome reveals the essential components for genetic control of cell number at the origin of multicellularity in the volvocine lineage.</title>
        <authorList>
            <person name="Featherston J."/>
            <person name="Arakaki Y."/>
            <person name="Hanschen E.R."/>
            <person name="Ferris P.J."/>
            <person name="Michod R.E."/>
            <person name="Olson B.J.S.C."/>
            <person name="Nozaki H."/>
            <person name="Durand P.M."/>
        </authorList>
    </citation>
    <scope>NUCLEOTIDE SEQUENCE [LARGE SCALE GENOMIC DNA]</scope>
    <source>
        <strain evidence="1 2">NIES-571</strain>
    </source>
</reference>
<name>A0A2J7ZVX0_9CHLO</name>
<dbReference type="Proteomes" id="UP000236333">
    <property type="component" value="Unassembled WGS sequence"/>
</dbReference>
<dbReference type="EMBL" id="PGGS01000390">
    <property type="protein sequence ID" value="PNH04410.1"/>
    <property type="molecule type" value="Genomic_DNA"/>
</dbReference>
<feature type="non-terminal residue" evidence="1">
    <location>
        <position position="1"/>
    </location>
</feature>
<evidence type="ECO:0000313" key="1">
    <source>
        <dbReference type="EMBL" id="PNH04410.1"/>
    </source>
</evidence>
<sequence>PPCRRTRVAGRQHPYPLLLQAQVPLPHLPPQVRPRAGRGRRAGHLCAAAARRAQGAALGARLPHPGGQGVFGAAEKDAQQPAAAALVGAGRGGADGVRAQLGRARAGPDARRVCGAGLGVA</sequence>
<comment type="caution">
    <text evidence="1">The sequence shown here is derived from an EMBL/GenBank/DDBJ whole genome shotgun (WGS) entry which is preliminary data.</text>
</comment>
<evidence type="ECO:0000313" key="2">
    <source>
        <dbReference type="Proteomes" id="UP000236333"/>
    </source>
</evidence>